<name>A0ABD1NDN2_9FABA</name>
<gene>
    <name evidence="1" type="ORF">Fmac_000227</name>
</gene>
<evidence type="ECO:0000313" key="1">
    <source>
        <dbReference type="EMBL" id="KAL2346227.1"/>
    </source>
</evidence>
<protein>
    <submittedName>
        <fullName evidence="1">Uncharacterized protein</fullName>
    </submittedName>
</protein>
<reference evidence="1 2" key="1">
    <citation type="submission" date="2024-08" db="EMBL/GenBank/DDBJ databases">
        <title>Insights into the chromosomal genome structure of Flemingia macrophylla.</title>
        <authorList>
            <person name="Ding Y."/>
            <person name="Zhao Y."/>
            <person name="Bi W."/>
            <person name="Wu M."/>
            <person name="Zhao G."/>
            <person name="Gong Y."/>
            <person name="Li W."/>
            <person name="Zhang P."/>
        </authorList>
    </citation>
    <scope>NUCLEOTIDE SEQUENCE [LARGE SCALE GENOMIC DNA]</scope>
    <source>
        <strain evidence="1">DYQJB</strain>
        <tissue evidence="1">Leaf</tissue>
    </source>
</reference>
<dbReference type="Proteomes" id="UP001603857">
    <property type="component" value="Unassembled WGS sequence"/>
</dbReference>
<dbReference type="EMBL" id="JBGMDY010000001">
    <property type="protein sequence ID" value="KAL2346227.1"/>
    <property type="molecule type" value="Genomic_DNA"/>
</dbReference>
<dbReference type="PANTHER" id="PTHR35097">
    <property type="entry name" value="GDSL ESTERASE/LIPASE"/>
    <property type="match status" value="1"/>
</dbReference>
<keyword evidence="2" id="KW-1185">Reference proteome</keyword>
<sequence length="405" mass="44147">MEQLNAFVKSGQDFFDGLFGRRNPIEILKRLQREAFSDLMRLRDRQEKLERLLSFYQSSKGGPFRENATHVRGHVAFSGALLVLDNVNFDDALDRWGIGTGVDSRFVFETTIGDKGTGSAEFVATHREREHCDEKPLSLTKLSFIANVNDCFSVMALPIGARCRDLAIAFSAFHQVGKRLTEYSCFGPPILNSHNGTAIGITVRKSNVIASLAQLVTGLGSPLSSIPKEIRSSTFGQLVFQFPRGTKLSVMGLHQVPLSSRQHGNFAPLTIPIVLSKQSEVSEAVLDALPSIGTKTRVSACSIALMAESELDGFTKIGGWIEMNKLNPKSVQLGLTISDDSEDSLGWGTSLRGTFGDSANGAHFQAESYLKLNVGNNFCLKPGLVLGMDGKSKIAALMLQCNWSL</sequence>
<proteinExistence type="predicted"/>
<accession>A0ABD1NDN2</accession>
<comment type="caution">
    <text evidence="1">The sequence shown here is derived from an EMBL/GenBank/DDBJ whole genome shotgun (WGS) entry which is preliminary data.</text>
</comment>
<organism evidence="1 2">
    <name type="scientific">Flemingia macrophylla</name>
    <dbReference type="NCBI Taxonomy" id="520843"/>
    <lineage>
        <taxon>Eukaryota</taxon>
        <taxon>Viridiplantae</taxon>
        <taxon>Streptophyta</taxon>
        <taxon>Embryophyta</taxon>
        <taxon>Tracheophyta</taxon>
        <taxon>Spermatophyta</taxon>
        <taxon>Magnoliopsida</taxon>
        <taxon>eudicotyledons</taxon>
        <taxon>Gunneridae</taxon>
        <taxon>Pentapetalae</taxon>
        <taxon>rosids</taxon>
        <taxon>fabids</taxon>
        <taxon>Fabales</taxon>
        <taxon>Fabaceae</taxon>
        <taxon>Papilionoideae</taxon>
        <taxon>50 kb inversion clade</taxon>
        <taxon>NPAAA clade</taxon>
        <taxon>indigoferoid/millettioid clade</taxon>
        <taxon>Phaseoleae</taxon>
        <taxon>Flemingia</taxon>
    </lineage>
</organism>
<dbReference type="AlphaFoldDB" id="A0ABD1NDN2"/>
<dbReference type="PANTHER" id="PTHR35097:SF1">
    <property type="entry name" value="GDSL ESTERASE_LIPASE"/>
    <property type="match status" value="1"/>
</dbReference>
<evidence type="ECO:0000313" key="2">
    <source>
        <dbReference type="Proteomes" id="UP001603857"/>
    </source>
</evidence>